<protein>
    <submittedName>
        <fullName evidence="2 4">Uncharacterized protein</fullName>
    </submittedName>
</protein>
<evidence type="ECO:0000313" key="2">
    <source>
        <dbReference type="EMBL" id="VDK34855.1"/>
    </source>
</evidence>
<dbReference type="Proteomes" id="UP000282613">
    <property type="component" value="Unassembled WGS sequence"/>
</dbReference>
<keyword evidence="3" id="KW-1185">Reference proteome</keyword>
<reference evidence="4" key="1">
    <citation type="submission" date="2017-02" db="UniProtKB">
        <authorList>
            <consortium name="WormBaseParasite"/>
        </authorList>
    </citation>
    <scope>IDENTIFICATION</scope>
</reference>
<feature type="compositionally biased region" description="Polar residues" evidence="1">
    <location>
        <begin position="39"/>
        <end position="58"/>
    </location>
</feature>
<reference evidence="2 3" key="2">
    <citation type="submission" date="2018-11" db="EMBL/GenBank/DDBJ databases">
        <authorList>
            <consortium name="Pathogen Informatics"/>
        </authorList>
    </citation>
    <scope>NUCLEOTIDE SEQUENCE [LARGE SCALE GENOMIC DNA]</scope>
</reference>
<organism evidence="4">
    <name type="scientific">Taenia asiatica</name>
    <name type="common">Asian tapeworm</name>
    <dbReference type="NCBI Taxonomy" id="60517"/>
    <lineage>
        <taxon>Eukaryota</taxon>
        <taxon>Metazoa</taxon>
        <taxon>Spiralia</taxon>
        <taxon>Lophotrochozoa</taxon>
        <taxon>Platyhelminthes</taxon>
        <taxon>Cestoda</taxon>
        <taxon>Eucestoda</taxon>
        <taxon>Cyclophyllidea</taxon>
        <taxon>Taeniidae</taxon>
        <taxon>Taenia</taxon>
    </lineage>
</organism>
<name>A0A0R3W5C2_TAEAS</name>
<dbReference type="EMBL" id="UYRS01018406">
    <property type="protein sequence ID" value="VDK34855.1"/>
    <property type="molecule type" value="Genomic_DNA"/>
</dbReference>
<proteinExistence type="predicted"/>
<feature type="compositionally biased region" description="Polar residues" evidence="1">
    <location>
        <begin position="17"/>
        <end position="31"/>
    </location>
</feature>
<evidence type="ECO:0000313" key="3">
    <source>
        <dbReference type="Proteomes" id="UP000282613"/>
    </source>
</evidence>
<gene>
    <name evidence="2" type="ORF">TASK_LOCUS5309</name>
</gene>
<feature type="compositionally biased region" description="Basic and acidic residues" evidence="1">
    <location>
        <begin position="1"/>
        <end position="16"/>
    </location>
</feature>
<sequence>MARRESVHRGYRECQRSESSTNTTSPLTSISPRPRVSRWNRTPNGSKSPSYPGSPVLTSFSEQTNTSFGDIFTAVLGSKLAKQSPSKNAHLQNPQKVETLFSSKIMKSNSAVRRAPMPQTSLESPAFEYRVREDRERQLDTRCLRIIRKLNYYPEYQEIVRRFVNAESRTDAEALMKSCVNKVRPCSSCGVRAYLRKFLRLKEPIHPVAVSQATLLMSGDSTPEHSCAREVSGSPNRYELSQVQIRCGSFSARRMSRNSMTLEQSSEMEETWMMERSMKMTNGSPGSTTVVAAPRNLPPETLLRRLARSISIRLAYKRCLLEQANQRLSELDKRTNVVRPKELSSGNVSLALKVRSVLRKAIDEALPQMRSETDVCYFNIPPTAPPEAEVVEMKLFQLTSAHPPLPSTSSNSAEISLPEVTANLLPRFDRLLSSQTAVLELLCQLTRRLYCLDRRIAECIAAGADATIRVGDGQQPCELDATLFPLQSRRQQLVEQIDEAQRLRDDFESIKVRLLSGLQHQFFVLRDTPLHSEGTNSGQNSVSACPRLLLCGSFQSLLIIVYPSPKGY</sequence>
<accession>A0A0R3W5C2</accession>
<dbReference type="WBParaSite" id="TASK_0000530801-mRNA-1">
    <property type="protein sequence ID" value="TASK_0000530801-mRNA-1"/>
    <property type="gene ID" value="TASK_0000530801"/>
</dbReference>
<evidence type="ECO:0000313" key="4">
    <source>
        <dbReference type="WBParaSite" id="TASK_0000530801-mRNA-1"/>
    </source>
</evidence>
<dbReference type="OrthoDB" id="6278978at2759"/>
<evidence type="ECO:0000256" key="1">
    <source>
        <dbReference type="SAM" id="MobiDB-lite"/>
    </source>
</evidence>
<dbReference type="AlphaFoldDB" id="A0A0R3W5C2"/>
<feature type="region of interest" description="Disordered" evidence="1">
    <location>
        <begin position="1"/>
        <end position="58"/>
    </location>
</feature>